<dbReference type="Proteomes" id="UP000785679">
    <property type="component" value="Unassembled WGS sequence"/>
</dbReference>
<reference evidence="3" key="1">
    <citation type="submission" date="2019-06" db="EMBL/GenBank/DDBJ databases">
        <authorList>
            <person name="Zheng W."/>
        </authorList>
    </citation>
    <scope>NUCLEOTIDE SEQUENCE</scope>
    <source>
        <strain evidence="3">QDHG01</strain>
    </source>
</reference>
<evidence type="ECO:0000256" key="2">
    <source>
        <dbReference type="SAM" id="Phobius"/>
    </source>
</evidence>
<keyword evidence="4" id="KW-1185">Reference proteome</keyword>
<feature type="compositionally biased region" description="Low complexity" evidence="1">
    <location>
        <begin position="180"/>
        <end position="204"/>
    </location>
</feature>
<dbReference type="AlphaFoldDB" id="A0A8J8NHC8"/>
<gene>
    <name evidence="3" type="ORF">FGO68_gene14615</name>
</gene>
<keyword evidence="2" id="KW-0812">Transmembrane</keyword>
<proteinExistence type="predicted"/>
<feature type="region of interest" description="Disordered" evidence="1">
    <location>
        <begin position="120"/>
        <end position="144"/>
    </location>
</feature>
<accession>A0A8J8NHC8</accession>
<evidence type="ECO:0000256" key="1">
    <source>
        <dbReference type="SAM" id="MobiDB-lite"/>
    </source>
</evidence>
<keyword evidence="2" id="KW-1133">Transmembrane helix</keyword>
<feature type="transmembrane region" description="Helical" evidence="2">
    <location>
        <begin position="92"/>
        <end position="108"/>
    </location>
</feature>
<feature type="region of interest" description="Disordered" evidence="1">
    <location>
        <begin position="163"/>
        <end position="218"/>
    </location>
</feature>
<feature type="compositionally biased region" description="Low complexity" evidence="1">
    <location>
        <begin position="120"/>
        <end position="129"/>
    </location>
</feature>
<evidence type="ECO:0000313" key="3">
    <source>
        <dbReference type="EMBL" id="TNV75083.1"/>
    </source>
</evidence>
<keyword evidence="2" id="KW-0472">Membrane</keyword>
<name>A0A8J8NHC8_HALGN</name>
<organism evidence="3 4">
    <name type="scientific">Halteria grandinella</name>
    <dbReference type="NCBI Taxonomy" id="5974"/>
    <lineage>
        <taxon>Eukaryota</taxon>
        <taxon>Sar</taxon>
        <taxon>Alveolata</taxon>
        <taxon>Ciliophora</taxon>
        <taxon>Intramacronucleata</taxon>
        <taxon>Spirotrichea</taxon>
        <taxon>Stichotrichia</taxon>
        <taxon>Sporadotrichida</taxon>
        <taxon>Halteriidae</taxon>
        <taxon>Halteria</taxon>
    </lineage>
</organism>
<sequence length="218" mass="23001">MSKTCRLDAISGNLPEFVRTFDRFSPIMALAKRKNCGRMRVRPRGIVLDFTGLDRIATGEAPMSQGDFFDDEDQQAIEKSQASAKRRRRTRTIALVALGGVSALGVYACMKADEEEKLAQQAQVAPNGAAGAGANGQQPQQTHHRSSYFPWFWMMSRGRSPAPVMPTGGAMPGATSGFNSGSTTATAGRTGTTPGGSTSTSTSRGGFGAFGRALSGLS</sequence>
<protein>
    <submittedName>
        <fullName evidence="3">Uncharacterized protein</fullName>
    </submittedName>
</protein>
<evidence type="ECO:0000313" key="4">
    <source>
        <dbReference type="Proteomes" id="UP000785679"/>
    </source>
</evidence>
<comment type="caution">
    <text evidence="3">The sequence shown here is derived from an EMBL/GenBank/DDBJ whole genome shotgun (WGS) entry which is preliminary data.</text>
</comment>
<dbReference type="EMBL" id="RRYP01016510">
    <property type="protein sequence ID" value="TNV75083.1"/>
    <property type="molecule type" value="Genomic_DNA"/>
</dbReference>